<evidence type="ECO:0000259" key="4">
    <source>
        <dbReference type="Pfam" id="PF00557"/>
    </source>
</evidence>
<dbReference type="OrthoDB" id="1346at2157"/>
<dbReference type="RefSeq" id="WP_048106446.1">
    <property type="nucleotide sequence ID" value="NZ_CP007026.1"/>
</dbReference>
<organism evidence="6 7">
    <name type="scientific">Candidatus Nitrosopelagicus brevis</name>
    <dbReference type="NCBI Taxonomy" id="1410606"/>
    <lineage>
        <taxon>Archaea</taxon>
        <taxon>Nitrososphaerota</taxon>
    </lineage>
</organism>
<dbReference type="PANTHER" id="PTHR46112">
    <property type="entry name" value="AMINOPEPTIDASE"/>
    <property type="match status" value="1"/>
</dbReference>
<dbReference type="InterPro" id="IPR050659">
    <property type="entry name" value="Peptidase_M24B"/>
</dbReference>
<reference evidence="7" key="1">
    <citation type="submission" date="2016-05" db="EMBL/GenBank/DDBJ databases">
        <authorList>
            <person name="Dupont C."/>
            <person name="Santoro A."/>
        </authorList>
    </citation>
    <scope>NUCLEOTIDE SEQUENCE [LARGE SCALE GENOMIC DNA]</scope>
    <source>
        <strain evidence="7">U25</strain>
    </source>
</reference>
<dbReference type="PROSITE" id="PS00491">
    <property type="entry name" value="PROLINE_PEPTIDASE"/>
    <property type="match status" value="1"/>
</dbReference>
<evidence type="ECO:0000313" key="6">
    <source>
        <dbReference type="EMBL" id="PTL87231.1"/>
    </source>
</evidence>
<dbReference type="CDD" id="cd01092">
    <property type="entry name" value="APP-like"/>
    <property type="match status" value="1"/>
</dbReference>
<evidence type="ECO:0000256" key="1">
    <source>
        <dbReference type="ARBA" id="ARBA00022723"/>
    </source>
</evidence>
<dbReference type="Gene3D" id="3.40.350.10">
    <property type="entry name" value="Creatinase/prolidase N-terminal domain"/>
    <property type="match status" value="1"/>
</dbReference>
<dbReference type="GeneID" id="24817304"/>
<dbReference type="SUPFAM" id="SSF55920">
    <property type="entry name" value="Creatinase/aminopeptidase"/>
    <property type="match status" value="1"/>
</dbReference>
<name>A0A2R6T9A4_9ARCH</name>
<sequence>MKVRRKRLLKHCKEITGCDMIVALEPENLFYMTGFWGEAIGILEKNGKTTIIAPELEVGRAKEEGVDCEVIQSDRGMSSLLTLKKFLKGKVCTDCQNYPVMQSLKKSFPKIKSSIEPFNKSREVKDDAEIKILKKASKIIDEMFGICQKKIKAGQKESELQAILMSYAVENEMFDTGYRSTLNPLIIAGGPNGALPHAQVTNRKFKKNELIVVDLTLRYKGYVSDATRTFAIGKISNEEKNVYEIVKESQKAGLKAVKPKIDCKKVDNACREIIDESGYGKYFIHSTGHGIGLDVHELPTIGPRSSTKLEKNMAITVEPGIYIPKKFGVRIEDSLVVTQKNPILLHKFTKELLTL</sequence>
<keyword evidence="6" id="KW-0645">Protease</keyword>
<dbReference type="InterPro" id="IPR001131">
    <property type="entry name" value="Peptidase_M24B_aminopep-P_CS"/>
</dbReference>
<dbReference type="Gene3D" id="3.90.230.10">
    <property type="entry name" value="Creatinase/methionine aminopeptidase superfamily"/>
    <property type="match status" value="1"/>
</dbReference>
<dbReference type="GO" id="GO:0004177">
    <property type="term" value="F:aminopeptidase activity"/>
    <property type="evidence" value="ECO:0007669"/>
    <property type="project" value="UniProtKB-KW"/>
</dbReference>
<feature type="domain" description="Creatinase N-terminal" evidence="5">
    <location>
        <begin position="4"/>
        <end position="124"/>
    </location>
</feature>
<dbReference type="SUPFAM" id="SSF53092">
    <property type="entry name" value="Creatinase/prolidase N-terminal domain"/>
    <property type="match status" value="1"/>
</dbReference>
<dbReference type="InterPro" id="IPR036005">
    <property type="entry name" value="Creatinase/aminopeptidase-like"/>
</dbReference>
<dbReference type="InterPro" id="IPR000994">
    <property type="entry name" value="Pept_M24"/>
</dbReference>
<dbReference type="PANTHER" id="PTHR46112:SF9">
    <property type="entry name" value="XAA-PRO AMINOPEPTIDASE"/>
    <property type="match status" value="1"/>
</dbReference>
<keyword evidence="6" id="KW-0031">Aminopeptidase</keyword>
<evidence type="ECO:0000256" key="3">
    <source>
        <dbReference type="RuleBase" id="RU000590"/>
    </source>
</evidence>
<dbReference type="InterPro" id="IPR000587">
    <property type="entry name" value="Creatinase_N"/>
</dbReference>
<feature type="domain" description="Peptidase M24" evidence="4">
    <location>
        <begin position="132"/>
        <end position="339"/>
    </location>
</feature>
<reference evidence="6 7" key="2">
    <citation type="submission" date="2018-04" db="EMBL/GenBank/DDBJ databases">
        <title>Transcriptomics of ammonia oxidizing archaea.</title>
        <authorList>
            <person name="Carini P."/>
        </authorList>
    </citation>
    <scope>NUCLEOTIDE SEQUENCE [LARGE SCALE GENOMIC DNA]</scope>
    <source>
        <strain evidence="6 7">U25</strain>
    </source>
</reference>
<dbReference type="EMBL" id="LXWN01000002">
    <property type="protein sequence ID" value="PTL87231.1"/>
    <property type="molecule type" value="Genomic_DNA"/>
</dbReference>
<keyword evidence="7" id="KW-1185">Reference proteome</keyword>
<evidence type="ECO:0000259" key="5">
    <source>
        <dbReference type="Pfam" id="PF01321"/>
    </source>
</evidence>
<keyword evidence="1 3" id="KW-0479">Metal-binding</keyword>
<accession>A0A2R6T9A4</accession>
<dbReference type="GO" id="GO:0046872">
    <property type="term" value="F:metal ion binding"/>
    <property type="evidence" value="ECO:0007669"/>
    <property type="project" value="UniProtKB-KW"/>
</dbReference>
<comment type="similarity">
    <text evidence="3">Belongs to the peptidase M24B family.</text>
</comment>
<keyword evidence="2" id="KW-0378">Hydrolase</keyword>
<dbReference type="Pfam" id="PF01321">
    <property type="entry name" value="Creatinase_N"/>
    <property type="match status" value="1"/>
</dbReference>
<dbReference type="Pfam" id="PF00557">
    <property type="entry name" value="Peptidase_M24"/>
    <property type="match status" value="1"/>
</dbReference>
<comment type="caution">
    <text evidence="6">The sequence shown here is derived from an EMBL/GenBank/DDBJ whole genome shotgun (WGS) entry which is preliminary data.</text>
</comment>
<dbReference type="InterPro" id="IPR029149">
    <property type="entry name" value="Creatin/AminoP/Spt16_N"/>
</dbReference>
<gene>
    <name evidence="6" type="ORF">A7X95_04785</name>
</gene>
<dbReference type="Proteomes" id="UP000241022">
    <property type="component" value="Unassembled WGS sequence"/>
</dbReference>
<evidence type="ECO:0000313" key="7">
    <source>
        <dbReference type="Proteomes" id="UP000241022"/>
    </source>
</evidence>
<evidence type="ECO:0000256" key="2">
    <source>
        <dbReference type="ARBA" id="ARBA00022801"/>
    </source>
</evidence>
<dbReference type="AlphaFoldDB" id="A0A2R6T9A4"/>
<protein>
    <submittedName>
        <fullName evidence="6">Xaa-Pro aminopeptidase</fullName>
    </submittedName>
</protein>
<proteinExistence type="inferred from homology"/>